<dbReference type="EMBL" id="JAQNDO010000001">
    <property type="protein sequence ID" value="MDC0741588.1"/>
    <property type="molecule type" value="Genomic_DNA"/>
</dbReference>
<comment type="caution">
    <text evidence="4">The sequence shown here is derived from an EMBL/GenBank/DDBJ whole genome shotgun (WGS) entry which is preliminary data.</text>
</comment>
<keyword evidence="5" id="KW-1185">Reference proteome</keyword>
<evidence type="ECO:0000256" key="2">
    <source>
        <dbReference type="SAM" id="SignalP"/>
    </source>
</evidence>
<dbReference type="Pfam" id="PF08308">
    <property type="entry name" value="PEGA"/>
    <property type="match status" value="2"/>
</dbReference>
<evidence type="ECO:0000259" key="3">
    <source>
        <dbReference type="Pfam" id="PF08308"/>
    </source>
</evidence>
<gene>
    <name evidence="4" type="ORF">POL67_09545</name>
</gene>
<sequence>MARPFQKTLARSLLVAAATVLVAGATSAQPAAKPPVAAAKKTATPKKADAAPAPKPPPPPLADVLTGAAKDEYIGGKMLYETKDFANALVKFRKAYSLTPEPRLLKNIAVCEKDLRHYSRALALLEEYRGKAGDAITPEEEESLKALEAALRTLTSEVTLVVSEADARVSVDGEPIGTAPIAKPVRMDVGERKITVEKQGYKPLEIKKTIDGGTSLTLVAKLERDWRRGRIVIEAGPKDLIAIDGKVMGLGRYEGYVQTGGHSVRVSAPGMAVYQNEVVVQDGETRRVPITLNPLPAPSDTSKWLWIGGGVLLAAGAAIGGAVLFRPTEVPPIDGTIGTVPLSFGGRR</sequence>
<dbReference type="RefSeq" id="WP_271916910.1">
    <property type="nucleotide sequence ID" value="NZ_JAQNDO010000001.1"/>
</dbReference>
<feature type="domain" description="PEGA" evidence="3">
    <location>
        <begin position="231"/>
        <end position="294"/>
    </location>
</feature>
<reference evidence="4 5" key="1">
    <citation type="submission" date="2022-11" db="EMBL/GenBank/DDBJ databases">
        <title>Minimal conservation of predation-associated metabolite biosynthetic gene clusters underscores biosynthetic potential of Myxococcota including descriptions for ten novel species: Archangium lansinium sp. nov., Myxococcus landrumus sp. nov., Nannocystis bai.</title>
        <authorList>
            <person name="Ahearne A."/>
            <person name="Stevens C."/>
            <person name="Dowd S."/>
        </authorList>
    </citation>
    <scope>NUCLEOTIDE SEQUENCE [LARGE SCALE GENOMIC DNA]</scope>
    <source>
        <strain evidence="4 5">RJM3</strain>
    </source>
</reference>
<feature type="chain" id="PRO_5047334006" evidence="2">
    <location>
        <begin position="29"/>
        <end position="348"/>
    </location>
</feature>
<dbReference type="Gene3D" id="1.25.40.10">
    <property type="entry name" value="Tetratricopeptide repeat domain"/>
    <property type="match status" value="1"/>
</dbReference>
<protein>
    <submittedName>
        <fullName evidence="4">PEGA domain-containing protein</fullName>
    </submittedName>
</protein>
<dbReference type="InterPro" id="IPR011990">
    <property type="entry name" value="TPR-like_helical_dom_sf"/>
</dbReference>
<feature type="domain" description="PEGA" evidence="3">
    <location>
        <begin position="164"/>
        <end position="224"/>
    </location>
</feature>
<dbReference type="SUPFAM" id="SSF48452">
    <property type="entry name" value="TPR-like"/>
    <property type="match status" value="1"/>
</dbReference>
<keyword evidence="2" id="KW-0732">Signal</keyword>
<feature type="region of interest" description="Disordered" evidence="1">
    <location>
        <begin position="27"/>
        <end position="61"/>
    </location>
</feature>
<evidence type="ECO:0000313" key="4">
    <source>
        <dbReference type="EMBL" id="MDC0741588.1"/>
    </source>
</evidence>
<evidence type="ECO:0000256" key="1">
    <source>
        <dbReference type="SAM" id="MobiDB-lite"/>
    </source>
</evidence>
<evidence type="ECO:0000313" key="5">
    <source>
        <dbReference type="Proteomes" id="UP001221411"/>
    </source>
</evidence>
<organism evidence="4 5">
    <name type="scientific">Polyangium mundeleinium</name>
    <dbReference type="NCBI Taxonomy" id="2995306"/>
    <lineage>
        <taxon>Bacteria</taxon>
        <taxon>Pseudomonadati</taxon>
        <taxon>Myxococcota</taxon>
        <taxon>Polyangia</taxon>
        <taxon>Polyangiales</taxon>
        <taxon>Polyangiaceae</taxon>
        <taxon>Polyangium</taxon>
    </lineage>
</organism>
<feature type="compositionally biased region" description="Low complexity" evidence="1">
    <location>
        <begin position="27"/>
        <end position="42"/>
    </location>
</feature>
<dbReference type="Proteomes" id="UP001221411">
    <property type="component" value="Unassembled WGS sequence"/>
</dbReference>
<feature type="signal peptide" evidence="2">
    <location>
        <begin position="1"/>
        <end position="28"/>
    </location>
</feature>
<accession>A0ABT5EK82</accession>
<name>A0ABT5EK82_9BACT</name>
<proteinExistence type="predicted"/>
<dbReference type="InterPro" id="IPR013229">
    <property type="entry name" value="PEGA"/>
</dbReference>